<dbReference type="PANTHER" id="PTHR45527:SF1">
    <property type="entry name" value="FATTY ACID SYNTHASE"/>
    <property type="match status" value="1"/>
</dbReference>
<reference evidence="6" key="1">
    <citation type="submission" date="2019-10" db="EMBL/GenBank/DDBJ databases">
        <title>Streptomyces sp. nov., a novel actinobacterium isolated from alkaline environment.</title>
        <authorList>
            <person name="Golinska P."/>
        </authorList>
    </citation>
    <scope>NUCLEOTIDE SEQUENCE [LARGE SCALE GENOMIC DNA]</scope>
    <source>
        <strain evidence="6">DSM 42118</strain>
    </source>
</reference>
<evidence type="ECO:0000256" key="2">
    <source>
        <dbReference type="ARBA" id="ARBA00022450"/>
    </source>
</evidence>
<dbReference type="AlphaFoldDB" id="A0A7W3TEE2"/>
<dbReference type="CDD" id="cd05930">
    <property type="entry name" value="A_NRPS"/>
    <property type="match status" value="1"/>
</dbReference>
<dbReference type="EMBL" id="VKHT01000452">
    <property type="protein sequence ID" value="MBB0245311.1"/>
    <property type="molecule type" value="Genomic_DNA"/>
</dbReference>
<dbReference type="SUPFAM" id="SSF56801">
    <property type="entry name" value="Acetyl-CoA synthetase-like"/>
    <property type="match status" value="1"/>
</dbReference>
<name>A0A7W3TEE2_9ACTN</name>
<dbReference type="InterPro" id="IPR000873">
    <property type="entry name" value="AMP-dep_synth/lig_dom"/>
</dbReference>
<dbReference type="PROSITE" id="PS00455">
    <property type="entry name" value="AMP_BINDING"/>
    <property type="match status" value="1"/>
</dbReference>
<evidence type="ECO:0000313" key="6">
    <source>
        <dbReference type="Proteomes" id="UP000538929"/>
    </source>
</evidence>
<dbReference type="SUPFAM" id="SSF47336">
    <property type="entry name" value="ACP-like"/>
    <property type="match status" value="1"/>
</dbReference>
<feature type="domain" description="Carrier" evidence="4">
    <location>
        <begin position="511"/>
        <end position="586"/>
    </location>
</feature>
<dbReference type="InterPro" id="IPR009081">
    <property type="entry name" value="PP-bd_ACP"/>
</dbReference>
<dbReference type="InterPro" id="IPR036736">
    <property type="entry name" value="ACP-like_sf"/>
</dbReference>
<dbReference type="Pfam" id="PF13193">
    <property type="entry name" value="AMP-binding_C"/>
    <property type="match status" value="1"/>
</dbReference>
<dbReference type="InterPro" id="IPR020845">
    <property type="entry name" value="AMP-binding_CS"/>
</dbReference>
<gene>
    <name evidence="5" type="ORF">FNQ90_14670</name>
</gene>
<dbReference type="GO" id="GO:0043041">
    <property type="term" value="P:amino acid activation for nonribosomal peptide biosynthetic process"/>
    <property type="evidence" value="ECO:0007669"/>
    <property type="project" value="TreeGrafter"/>
</dbReference>
<evidence type="ECO:0000256" key="3">
    <source>
        <dbReference type="ARBA" id="ARBA00022553"/>
    </source>
</evidence>
<dbReference type="GO" id="GO:0044550">
    <property type="term" value="P:secondary metabolite biosynthetic process"/>
    <property type="evidence" value="ECO:0007669"/>
    <property type="project" value="TreeGrafter"/>
</dbReference>
<dbReference type="PROSITE" id="PS50075">
    <property type="entry name" value="CARRIER"/>
    <property type="match status" value="1"/>
</dbReference>
<dbReference type="Gene3D" id="1.10.1200.10">
    <property type="entry name" value="ACP-like"/>
    <property type="match status" value="1"/>
</dbReference>
<organism evidence="5 6">
    <name type="scientific">Streptomyces alkaliphilus</name>
    <dbReference type="NCBI Taxonomy" id="1472722"/>
    <lineage>
        <taxon>Bacteria</taxon>
        <taxon>Bacillati</taxon>
        <taxon>Actinomycetota</taxon>
        <taxon>Actinomycetes</taxon>
        <taxon>Kitasatosporales</taxon>
        <taxon>Streptomycetaceae</taxon>
        <taxon>Streptomyces</taxon>
    </lineage>
</organism>
<keyword evidence="2" id="KW-0596">Phosphopantetheine</keyword>
<protein>
    <submittedName>
        <fullName evidence="5">Amino acid adenylation domain-containing protein</fullName>
    </submittedName>
</protein>
<keyword evidence="6" id="KW-1185">Reference proteome</keyword>
<accession>A0A7W3TEE2</accession>
<evidence type="ECO:0000256" key="1">
    <source>
        <dbReference type="ARBA" id="ARBA00001957"/>
    </source>
</evidence>
<keyword evidence="3" id="KW-0597">Phosphoprotein</keyword>
<dbReference type="Pfam" id="PF00550">
    <property type="entry name" value="PP-binding"/>
    <property type="match status" value="1"/>
</dbReference>
<dbReference type="PANTHER" id="PTHR45527">
    <property type="entry name" value="NONRIBOSOMAL PEPTIDE SYNTHETASE"/>
    <property type="match status" value="1"/>
</dbReference>
<dbReference type="GO" id="GO:0031177">
    <property type="term" value="F:phosphopantetheine binding"/>
    <property type="evidence" value="ECO:0007669"/>
    <property type="project" value="TreeGrafter"/>
</dbReference>
<proteinExistence type="predicted"/>
<dbReference type="InterPro" id="IPR045851">
    <property type="entry name" value="AMP-bd_C_sf"/>
</dbReference>
<dbReference type="GO" id="GO:0005737">
    <property type="term" value="C:cytoplasm"/>
    <property type="evidence" value="ECO:0007669"/>
    <property type="project" value="TreeGrafter"/>
</dbReference>
<comment type="cofactor">
    <cofactor evidence="1">
        <name>pantetheine 4'-phosphate</name>
        <dbReference type="ChEBI" id="CHEBI:47942"/>
    </cofactor>
</comment>
<comment type="caution">
    <text evidence="5">The sequence shown here is derived from an EMBL/GenBank/DDBJ whole genome shotgun (WGS) entry which is preliminary data.</text>
</comment>
<dbReference type="Gene3D" id="3.40.50.980">
    <property type="match status" value="2"/>
</dbReference>
<dbReference type="Proteomes" id="UP000538929">
    <property type="component" value="Unassembled WGS sequence"/>
</dbReference>
<dbReference type="FunFam" id="1.10.1200.10:FF:000005">
    <property type="entry name" value="Nonribosomal peptide synthetase 1"/>
    <property type="match status" value="1"/>
</dbReference>
<dbReference type="Pfam" id="PF00501">
    <property type="entry name" value="AMP-binding"/>
    <property type="match status" value="1"/>
</dbReference>
<dbReference type="InterPro" id="IPR010071">
    <property type="entry name" value="AA_adenyl_dom"/>
</dbReference>
<sequence>MVIRGSVGTLTELFGRSVEAHPHRPAVRDDTRTLTYAQLDEESNAVSALLRRHGVGAEDRVGVYLRRSVELFVAILGILKSGAAYVAVDSRYPDTRRDLMLNSSGAKIVLTEAGWEDRLTSVSARIVSIEDRVAADTAPAEEVVEPNSAAGVLFTSGSSGEPKAIVLEHRNIVSFASNPSLPALTTADRVGQISSISFDAFHFEMWSTLGYGAQAVILPPVPDLLAADFQRQMRQYGITAMLVPTMVINHVVREDRDAFAPLRVLQTGGDVLLPAACRALLGGRFKGTLHNLYGPAEITTACTAHQVTAEDAESDAIPIGLPLDGVSVRVLSPELEPVAPGETGELFVSGPGVARGYQDRPELTDERFLTLPGEADGTRMYRTGDLARQREDGALMFVGRADNQVKIRGYRVEPGEVERGLCRYPEVREAVVLPQGEGNDRRLVAFVVLDESGPGVKELRERAERDLPDFMVPSRFIMQDRIPATAHGKRDLDALREVLAKHLAREESYAGPRTDTERFLAGLWENLLSTERVGRDEDFFGLGGHSLLAFRMHHRINRELGLSLPFPVLLNNTVLKDLAAAIDASREGATA</sequence>
<evidence type="ECO:0000313" key="5">
    <source>
        <dbReference type="EMBL" id="MBB0245311.1"/>
    </source>
</evidence>
<dbReference type="NCBIfam" id="TIGR01733">
    <property type="entry name" value="AA-adenyl-dom"/>
    <property type="match status" value="1"/>
</dbReference>
<evidence type="ECO:0000259" key="4">
    <source>
        <dbReference type="PROSITE" id="PS50075"/>
    </source>
</evidence>
<dbReference type="InterPro" id="IPR025110">
    <property type="entry name" value="AMP-bd_C"/>
</dbReference>
<dbReference type="Gene3D" id="3.30.300.30">
    <property type="match status" value="1"/>
</dbReference>
<dbReference type="Gene3D" id="2.30.38.10">
    <property type="entry name" value="Luciferase, Domain 3"/>
    <property type="match status" value="1"/>
</dbReference>